<accession>A0A0L0FL72</accession>
<keyword evidence="2" id="KW-1185">Reference proteome</keyword>
<dbReference type="Proteomes" id="UP000054560">
    <property type="component" value="Unassembled WGS sequence"/>
</dbReference>
<evidence type="ECO:0000313" key="1">
    <source>
        <dbReference type="EMBL" id="KNC76758.1"/>
    </source>
</evidence>
<proteinExistence type="predicted"/>
<reference evidence="1 2" key="1">
    <citation type="submission" date="2011-02" db="EMBL/GenBank/DDBJ databases">
        <title>The Genome Sequence of Sphaeroforma arctica JP610.</title>
        <authorList>
            <consortium name="The Broad Institute Genome Sequencing Platform"/>
            <person name="Russ C."/>
            <person name="Cuomo C."/>
            <person name="Young S.K."/>
            <person name="Zeng Q."/>
            <person name="Gargeya S."/>
            <person name="Alvarado L."/>
            <person name="Berlin A."/>
            <person name="Chapman S.B."/>
            <person name="Chen Z."/>
            <person name="Freedman E."/>
            <person name="Gellesch M."/>
            <person name="Goldberg J."/>
            <person name="Griggs A."/>
            <person name="Gujja S."/>
            <person name="Heilman E."/>
            <person name="Heiman D."/>
            <person name="Howarth C."/>
            <person name="Mehta T."/>
            <person name="Neiman D."/>
            <person name="Pearson M."/>
            <person name="Roberts A."/>
            <person name="Saif S."/>
            <person name="Shea T."/>
            <person name="Shenoy N."/>
            <person name="Sisk P."/>
            <person name="Stolte C."/>
            <person name="Sykes S."/>
            <person name="White J."/>
            <person name="Yandava C."/>
            <person name="Burger G."/>
            <person name="Gray M.W."/>
            <person name="Holland P.W.H."/>
            <person name="King N."/>
            <person name="Lang F.B.F."/>
            <person name="Roger A.J."/>
            <person name="Ruiz-Trillo I."/>
            <person name="Haas B."/>
            <person name="Nusbaum C."/>
            <person name="Birren B."/>
        </authorList>
    </citation>
    <scope>NUCLEOTIDE SEQUENCE [LARGE SCALE GENOMIC DNA]</scope>
    <source>
        <strain evidence="1 2">JP610</strain>
    </source>
</reference>
<sequence length="153" mass="17663">MLVSIPGIDHVQNMTKSSKNAHVSEFEVYRGKLRANDLSGRFDSGVDLSYDEDCNAGSDANKPIKSCLLKKTGKVNLKHVTFYEKRFIEFNKYECAHTCNLKHYLDMEEPVYPPTVRIYDYGRQPLGVVQNRSMESAAFASMLWRTLWERFNL</sequence>
<protein>
    <submittedName>
        <fullName evidence="1">Uncharacterized protein</fullName>
    </submittedName>
</protein>
<dbReference type="GeneID" id="25911261"/>
<organism evidence="1 2">
    <name type="scientific">Sphaeroforma arctica JP610</name>
    <dbReference type="NCBI Taxonomy" id="667725"/>
    <lineage>
        <taxon>Eukaryota</taxon>
        <taxon>Ichthyosporea</taxon>
        <taxon>Ichthyophonida</taxon>
        <taxon>Sphaeroforma</taxon>
    </lineage>
</organism>
<dbReference type="EMBL" id="KQ242973">
    <property type="protein sequence ID" value="KNC76758.1"/>
    <property type="molecule type" value="Genomic_DNA"/>
</dbReference>
<dbReference type="AlphaFoldDB" id="A0A0L0FL72"/>
<evidence type="ECO:0000313" key="2">
    <source>
        <dbReference type="Proteomes" id="UP000054560"/>
    </source>
</evidence>
<gene>
    <name evidence="1" type="ORF">SARC_10757</name>
</gene>
<dbReference type="RefSeq" id="XP_014150660.1">
    <property type="nucleotide sequence ID" value="XM_014295185.1"/>
</dbReference>
<name>A0A0L0FL72_9EUKA</name>